<evidence type="ECO:0000313" key="2">
    <source>
        <dbReference type="EMBL" id="ARN84460.1"/>
    </source>
</evidence>
<evidence type="ECO:0008006" key="4">
    <source>
        <dbReference type="Google" id="ProtNLM"/>
    </source>
</evidence>
<proteinExistence type="predicted"/>
<dbReference type="Proteomes" id="UP000237351">
    <property type="component" value="Chromosome"/>
</dbReference>
<keyword evidence="3" id="KW-1185">Reference proteome</keyword>
<evidence type="ECO:0000313" key="3">
    <source>
        <dbReference type="Proteomes" id="UP000237351"/>
    </source>
</evidence>
<dbReference type="STRING" id="1414854.GQ61_02990"/>
<reference evidence="2 3" key="1">
    <citation type="submission" date="2014-06" db="EMBL/GenBank/DDBJ databases">
        <title>The genome of the endonuclear symbiont Nucleicultrix amoebiphila.</title>
        <authorList>
            <person name="Schulz F."/>
            <person name="Horn M."/>
        </authorList>
    </citation>
    <scope>NUCLEOTIDE SEQUENCE [LARGE SCALE GENOMIC DNA]</scope>
    <source>
        <strain evidence="2 3">FS5</strain>
    </source>
</reference>
<evidence type="ECO:0000256" key="1">
    <source>
        <dbReference type="SAM" id="Coils"/>
    </source>
</evidence>
<dbReference type="InterPro" id="IPR053716">
    <property type="entry name" value="Flag_assembly_chemotaxis_eff"/>
</dbReference>
<dbReference type="RefSeq" id="WP_085783856.1">
    <property type="nucleotide sequence ID" value="NZ_CP008743.1"/>
</dbReference>
<dbReference type="KEGG" id="naf:GQ61_02990"/>
<name>A0A1W6N3K0_9PROT</name>
<dbReference type="AlphaFoldDB" id="A0A1W6N3K0"/>
<gene>
    <name evidence="2" type="ORF">GQ61_02990</name>
</gene>
<protein>
    <recommendedName>
        <fullName evidence="4">Flagellar FliJ protein</fullName>
    </recommendedName>
</protein>
<keyword evidence="1" id="KW-0175">Coiled coil</keyword>
<dbReference type="Gene3D" id="1.10.287.1700">
    <property type="match status" value="1"/>
</dbReference>
<dbReference type="EMBL" id="CP008743">
    <property type="protein sequence ID" value="ARN84460.1"/>
    <property type="molecule type" value="Genomic_DNA"/>
</dbReference>
<sequence length="139" mass="16773">MKSINLLLRIKKQEVDAQQIKLKQLNAQIEVLEDKLKELYEEIASERSLAQGSTSTHFAYLEYLKNTEMKKKKLLDDIRRIEHIRNEEQDTFHRLYSDFKSVDIYRQQKITQTKKKKDKIEEIIMDEAALNRFYRKKSH</sequence>
<organism evidence="2 3">
    <name type="scientific">Candidatus Nucleicultrix amoebiphila FS5</name>
    <dbReference type="NCBI Taxonomy" id="1414854"/>
    <lineage>
        <taxon>Bacteria</taxon>
        <taxon>Pseudomonadati</taxon>
        <taxon>Pseudomonadota</taxon>
        <taxon>Alphaproteobacteria</taxon>
        <taxon>Holosporales</taxon>
        <taxon>Candidatus Nucleicultricaceae</taxon>
        <taxon>Candidatus Nucleicultrix</taxon>
    </lineage>
</organism>
<accession>A0A1W6N3K0</accession>
<feature type="coiled-coil region" evidence="1">
    <location>
        <begin position="8"/>
        <end position="84"/>
    </location>
</feature>